<feature type="region of interest" description="Disordered" evidence="1">
    <location>
        <begin position="430"/>
        <end position="449"/>
    </location>
</feature>
<feature type="transmembrane region" description="Helical" evidence="2">
    <location>
        <begin position="89"/>
        <end position="109"/>
    </location>
</feature>
<dbReference type="AlphaFoldDB" id="A0A7Y9XF56"/>
<organism evidence="3 4">
    <name type="scientific">Nocardiopsis sinuspersici</name>
    <dbReference type="NCBI Taxonomy" id="501010"/>
    <lineage>
        <taxon>Bacteria</taxon>
        <taxon>Bacillati</taxon>
        <taxon>Actinomycetota</taxon>
        <taxon>Actinomycetes</taxon>
        <taxon>Streptosporangiales</taxon>
        <taxon>Nocardiopsidaceae</taxon>
        <taxon>Nocardiopsis</taxon>
    </lineage>
</organism>
<reference evidence="3 4" key="1">
    <citation type="submission" date="2020-07" db="EMBL/GenBank/DDBJ databases">
        <title>Sequencing the genomes of 1000 actinobacteria strains.</title>
        <authorList>
            <person name="Klenk H.-P."/>
        </authorList>
    </citation>
    <scope>NUCLEOTIDE SEQUENCE [LARGE SCALE GENOMIC DNA]</scope>
    <source>
        <strain evidence="3 4">DSM 45278</strain>
    </source>
</reference>
<protein>
    <submittedName>
        <fullName evidence="3">Outer membrane protein assembly factor BamB</fullName>
    </submittedName>
</protein>
<keyword evidence="2" id="KW-0812">Transmembrane</keyword>
<keyword evidence="2" id="KW-0472">Membrane</keyword>
<dbReference type="InterPro" id="IPR011047">
    <property type="entry name" value="Quinoprotein_ADH-like_sf"/>
</dbReference>
<dbReference type="Gene3D" id="2.130.10.10">
    <property type="entry name" value="YVTN repeat-like/Quinoprotein amine dehydrogenase"/>
    <property type="match status" value="2"/>
</dbReference>
<evidence type="ECO:0000256" key="1">
    <source>
        <dbReference type="SAM" id="MobiDB-lite"/>
    </source>
</evidence>
<dbReference type="RefSeq" id="WP_179810955.1">
    <property type="nucleotide sequence ID" value="NZ_JACCHL010000001.1"/>
</dbReference>
<dbReference type="InterPro" id="IPR015943">
    <property type="entry name" value="WD40/YVTN_repeat-like_dom_sf"/>
</dbReference>
<dbReference type="Proteomes" id="UP000584931">
    <property type="component" value="Unassembled WGS sequence"/>
</dbReference>
<accession>A0A7Y9XF56</accession>
<feature type="transmembrane region" description="Helical" evidence="2">
    <location>
        <begin position="51"/>
        <end position="69"/>
    </location>
</feature>
<proteinExistence type="predicted"/>
<gene>
    <name evidence="3" type="ORF">HNR06_004098</name>
</gene>
<dbReference type="EMBL" id="JACCHL010000001">
    <property type="protein sequence ID" value="NYH54509.1"/>
    <property type="molecule type" value="Genomic_DNA"/>
</dbReference>
<dbReference type="SUPFAM" id="SSF50998">
    <property type="entry name" value="Quinoprotein alcohol dehydrogenase-like"/>
    <property type="match status" value="2"/>
</dbReference>
<evidence type="ECO:0000313" key="3">
    <source>
        <dbReference type="EMBL" id="NYH54509.1"/>
    </source>
</evidence>
<evidence type="ECO:0000256" key="2">
    <source>
        <dbReference type="SAM" id="Phobius"/>
    </source>
</evidence>
<name>A0A7Y9XF56_9ACTN</name>
<feature type="transmembrane region" description="Helical" evidence="2">
    <location>
        <begin position="129"/>
        <end position="149"/>
    </location>
</feature>
<evidence type="ECO:0000313" key="4">
    <source>
        <dbReference type="Proteomes" id="UP000584931"/>
    </source>
</evidence>
<keyword evidence="2" id="KW-1133">Transmembrane helix</keyword>
<sequence length="626" mass="66521">MDGAARPWRRQARKALAWTGVGLLVGALALAAVTAALNRGRYEDGLLEETGGWWLVSAVVALVVLSFGVRWQVRHPRVLDDDPRGRGRVFWLSLCALGGGYLAFAGFPADAFQATAEGAWQYDPSPAAAGMWLVVCMVALGCLLMLSSARPPRLLPLRRSLPFAAAGVLAVVLAGGLVEAVVFPREPHTVAEGNGDPAPVPEAVGRVGWSWAPPMGVRIEEVRAGTHGPLVLLDDGAVSLDGTTGEELWSFRRPRDWGGSAWADDEHVYVRYAHGAPPEEETPADVPGEPVERTTVVLDIATGEVVGESTALEPGEGKLVAMTPEARIERFRADSNGEFVLGATSLEGEEELWSRTLAAPGEGRMCRHGALRRYADLLVVLYGCATEPPDGAGYEDFQNLFMSREVRVEVTVTAVDVATGEEAWRYGWETEPDERSPDLVEGRSPAGDGTPVIVLERPGGDPELLLLDAATGERLDHLPGFVLDGDGTGSEAYGGVVRIDTEGSVVHEAPRGGALIHRADASGEITATADLGDINVGTAVDDVVALEDMALVPRMRGPLNRDDQQVELAVAPFGGSVTWETARWIDPGGRLLTDMLAVPGAVVLHTDGDYGDYRSGEGPLVEGLVP</sequence>
<comment type="caution">
    <text evidence="3">The sequence shown here is derived from an EMBL/GenBank/DDBJ whole genome shotgun (WGS) entry which is preliminary data.</text>
</comment>
<feature type="transmembrane region" description="Helical" evidence="2">
    <location>
        <begin position="161"/>
        <end position="183"/>
    </location>
</feature>